<keyword evidence="2" id="KW-0479">Metal-binding</keyword>
<keyword evidence="3" id="KW-0732">Signal</keyword>
<organism evidence="4 5">
    <name type="scientific">Microbulbifer elongatus</name>
    <dbReference type="NCBI Taxonomy" id="86173"/>
    <lineage>
        <taxon>Bacteria</taxon>
        <taxon>Pseudomonadati</taxon>
        <taxon>Pseudomonadota</taxon>
        <taxon>Gammaproteobacteria</taxon>
        <taxon>Cellvibrionales</taxon>
        <taxon>Microbulbiferaceae</taxon>
        <taxon>Microbulbifer</taxon>
    </lineage>
</organism>
<evidence type="ECO:0000313" key="5">
    <source>
        <dbReference type="Proteomes" id="UP001205566"/>
    </source>
</evidence>
<dbReference type="InterPro" id="IPR050682">
    <property type="entry name" value="ModA/WtpA"/>
</dbReference>
<dbReference type="EMBL" id="JACASI010000033">
    <property type="protein sequence ID" value="MCQ3830247.1"/>
    <property type="molecule type" value="Genomic_DNA"/>
</dbReference>
<dbReference type="NCBIfam" id="TIGR01256">
    <property type="entry name" value="modA"/>
    <property type="match status" value="1"/>
</dbReference>
<evidence type="ECO:0000256" key="1">
    <source>
        <dbReference type="ARBA" id="ARBA00009175"/>
    </source>
</evidence>
<evidence type="ECO:0000256" key="2">
    <source>
        <dbReference type="ARBA" id="ARBA00022723"/>
    </source>
</evidence>
<dbReference type="RefSeq" id="WP_255875212.1">
    <property type="nucleotide sequence ID" value="NZ_JACASI010000033.1"/>
</dbReference>
<evidence type="ECO:0000313" key="4">
    <source>
        <dbReference type="EMBL" id="MCQ3830247.1"/>
    </source>
</evidence>
<dbReference type="PANTHER" id="PTHR30632">
    <property type="entry name" value="MOLYBDATE-BINDING PERIPLASMIC PROTEIN"/>
    <property type="match status" value="1"/>
</dbReference>
<dbReference type="Pfam" id="PF13531">
    <property type="entry name" value="SBP_bac_11"/>
    <property type="match status" value="1"/>
</dbReference>
<accession>A0ABT1P299</accession>
<dbReference type="SUPFAM" id="SSF53850">
    <property type="entry name" value="Periplasmic binding protein-like II"/>
    <property type="match status" value="1"/>
</dbReference>
<dbReference type="Gene3D" id="3.40.190.10">
    <property type="entry name" value="Periplasmic binding protein-like II"/>
    <property type="match status" value="2"/>
</dbReference>
<keyword evidence="5" id="KW-1185">Reference proteome</keyword>
<dbReference type="Proteomes" id="UP001205566">
    <property type="component" value="Unassembled WGS sequence"/>
</dbReference>
<comment type="similarity">
    <text evidence="1">Belongs to the bacterial solute-binding protein ModA family.</text>
</comment>
<dbReference type="InterPro" id="IPR005950">
    <property type="entry name" value="ModA"/>
</dbReference>
<sequence>MDHWIARTLLGVTLVTAFPAAHSDEITIAVASNFSAPMGEIVSEFEASSDHRVRVAFGSSGKLFAQIRHGAPFAAFFSADPDKVRALLAADAADASSRYTYALGRLVLWTTDAELAGRERQALEAGKFRHLAIANPRLAPYGAAALQVIDALGLAEETSSKRVVGENIAQTYQYVASGNAQLGMIALSQVFRDGAITHGSGWLVPDTLHQPIQQDAIILKRATQDGKRTAVDAFWTYLQGPEAQGIIESYGYRVAATSSIDRGPLNAE</sequence>
<protein>
    <submittedName>
        <fullName evidence="4">Molybdate ABC transporter substrate-binding protein</fullName>
    </submittedName>
</protein>
<dbReference type="InterPro" id="IPR044084">
    <property type="entry name" value="AvModA-like_subst-bd"/>
</dbReference>
<comment type="caution">
    <text evidence="4">The sequence shown here is derived from an EMBL/GenBank/DDBJ whole genome shotgun (WGS) entry which is preliminary data.</text>
</comment>
<evidence type="ECO:0000256" key="3">
    <source>
        <dbReference type="ARBA" id="ARBA00022729"/>
    </source>
</evidence>
<reference evidence="4" key="1">
    <citation type="thesis" date="2020" institute="Technische Universitat Dresden" country="Dresden, Germany">
        <title>The Agarolytic System of Microbulbifer elongatus PORT2, Isolated from Batu Karas, Pangandaran West Java Indonesia.</title>
        <authorList>
            <person name="Anggraeni S.R."/>
        </authorList>
    </citation>
    <scope>NUCLEOTIDE SEQUENCE</scope>
    <source>
        <strain evidence="4">PORT2</strain>
    </source>
</reference>
<dbReference type="CDD" id="cd13539">
    <property type="entry name" value="PBP2_AvModA"/>
    <property type="match status" value="1"/>
</dbReference>
<name>A0ABT1P299_9GAMM</name>
<proteinExistence type="inferred from homology"/>
<dbReference type="PANTHER" id="PTHR30632:SF14">
    <property type="entry name" value="TUNGSTATE_MOLYBDATE_CHROMATE-BINDING PROTEIN MODA"/>
    <property type="match status" value="1"/>
</dbReference>
<gene>
    <name evidence="4" type="primary">modA</name>
    <name evidence="4" type="ORF">HXX02_12395</name>
</gene>
<dbReference type="PIRSF" id="PIRSF004846">
    <property type="entry name" value="ModA"/>
    <property type="match status" value="1"/>
</dbReference>